<dbReference type="EMBL" id="JAMYWD010000006">
    <property type="protein sequence ID" value="KAJ4967806.1"/>
    <property type="molecule type" value="Genomic_DNA"/>
</dbReference>
<gene>
    <name evidence="9" type="ORF">NE237_014507</name>
</gene>
<dbReference type="Gene3D" id="1.20.1250.20">
    <property type="entry name" value="MFS general substrate transporter like domains"/>
    <property type="match status" value="2"/>
</dbReference>
<organism evidence="9 10">
    <name type="scientific">Protea cynaroides</name>
    <dbReference type="NCBI Taxonomy" id="273540"/>
    <lineage>
        <taxon>Eukaryota</taxon>
        <taxon>Viridiplantae</taxon>
        <taxon>Streptophyta</taxon>
        <taxon>Embryophyta</taxon>
        <taxon>Tracheophyta</taxon>
        <taxon>Spermatophyta</taxon>
        <taxon>Magnoliopsida</taxon>
        <taxon>Proteales</taxon>
        <taxon>Proteaceae</taxon>
        <taxon>Protea</taxon>
    </lineage>
</organism>
<feature type="transmembrane region" description="Helical" evidence="7">
    <location>
        <begin position="170"/>
        <end position="190"/>
    </location>
</feature>
<evidence type="ECO:0000259" key="8">
    <source>
        <dbReference type="PROSITE" id="PS50850"/>
    </source>
</evidence>
<evidence type="ECO:0000256" key="5">
    <source>
        <dbReference type="ARBA" id="ARBA00022989"/>
    </source>
</evidence>
<keyword evidence="6 7" id="KW-0472">Membrane</keyword>
<evidence type="ECO:0000256" key="2">
    <source>
        <dbReference type="ARBA" id="ARBA00010992"/>
    </source>
</evidence>
<keyword evidence="10" id="KW-1185">Reference proteome</keyword>
<feature type="domain" description="Major facilitator superfamily (MFS) profile" evidence="8">
    <location>
        <begin position="41"/>
        <end position="378"/>
    </location>
</feature>
<evidence type="ECO:0000256" key="6">
    <source>
        <dbReference type="ARBA" id="ARBA00023136"/>
    </source>
</evidence>
<dbReference type="PANTHER" id="PTHR48021">
    <property type="match status" value="1"/>
</dbReference>
<evidence type="ECO:0000256" key="3">
    <source>
        <dbReference type="ARBA" id="ARBA00022597"/>
    </source>
</evidence>
<feature type="transmembrane region" description="Helical" evidence="7">
    <location>
        <begin position="81"/>
        <end position="98"/>
    </location>
</feature>
<protein>
    <recommendedName>
        <fullName evidence="8">Major facilitator superfamily (MFS) profile domain-containing protein</fullName>
    </recommendedName>
</protein>
<comment type="similarity">
    <text evidence="2">Belongs to the major facilitator superfamily. Sugar transporter (TC 2.A.1.1) family.</text>
</comment>
<dbReference type="PROSITE" id="PS50850">
    <property type="entry name" value="MFS"/>
    <property type="match status" value="1"/>
</dbReference>
<feature type="transmembrane region" description="Helical" evidence="7">
    <location>
        <begin position="196"/>
        <end position="214"/>
    </location>
</feature>
<evidence type="ECO:0000313" key="9">
    <source>
        <dbReference type="EMBL" id="KAJ4967806.1"/>
    </source>
</evidence>
<dbReference type="PANTHER" id="PTHR48021:SF37">
    <property type="entry name" value="SUGAR TRANSPORTER ERD6-LIKE 16"/>
    <property type="match status" value="1"/>
</dbReference>
<sequence length="378" mass="40609">MALNPDVERGKNREKDDVEEPLLQKCRIEGGSSSKTGSLGFVLLSTFVAVCGSYEFGSCVGYSAPAQAAIRDDLHLSLAEYSLFGSILTVGAMIGSIMSGHISDFMGRKGAMRISAAFSITGWLAVYFSKGVLSLDIGRFLTGYGIGVFSYVVPVFIAEIAPKDLRGGLAALNQLMIVIGASSSFIIGTVVTWRTLALIGIIPCLVLLLGLFLIPESPRWLAKAGHQKEFEIALQTLRGKNTDISCEAAEIQGYGILNEWVPILVLAGVLVYGVSFSIGMGAVPWVIMSEIFPINVKGTAGSLVTLVHWLCAWAVSYTFNFLMSWSSSGITAISLDMERDVKRGKDDEMENGCDEEDKVLFSSALSLQCLDLMTSAPP</sequence>
<dbReference type="SUPFAM" id="SSF103473">
    <property type="entry name" value="MFS general substrate transporter"/>
    <property type="match status" value="1"/>
</dbReference>
<dbReference type="OrthoDB" id="6133115at2759"/>
<evidence type="ECO:0000256" key="4">
    <source>
        <dbReference type="ARBA" id="ARBA00022692"/>
    </source>
</evidence>
<keyword evidence="5 7" id="KW-1133">Transmembrane helix</keyword>
<feature type="transmembrane region" description="Helical" evidence="7">
    <location>
        <begin position="263"/>
        <end position="287"/>
    </location>
</feature>
<keyword evidence="3" id="KW-0813">Transport</keyword>
<name>A0A9Q0KCF9_9MAGN</name>
<dbReference type="Proteomes" id="UP001141806">
    <property type="component" value="Unassembled WGS sequence"/>
</dbReference>
<feature type="transmembrane region" description="Helical" evidence="7">
    <location>
        <begin position="110"/>
        <end position="128"/>
    </location>
</feature>
<dbReference type="InterPro" id="IPR050549">
    <property type="entry name" value="MFS_Trehalose_Transporter"/>
</dbReference>
<feature type="transmembrane region" description="Helical" evidence="7">
    <location>
        <begin position="140"/>
        <end position="158"/>
    </location>
</feature>
<feature type="transmembrane region" description="Helical" evidence="7">
    <location>
        <begin position="307"/>
        <end position="335"/>
    </location>
</feature>
<evidence type="ECO:0000313" key="10">
    <source>
        <dbReference type="Proteomes" id="UP001141806"/>
    </source>
</evidence>
<dbReference type="InterPro" id="IPR005828">
    <property type="entry name" value="MFS_sugar_transport-like"/>
</dbReference>
<keyword evidence="3" id="KW-0762">Sugar transport</keyword>
<dbReference type="InterPro" id="IPR020846">
    <property type="entry name" value="MFS_dom"/>
</dbReference>
<accession>A0A9Q0KCF9</accession>
<reference evidence="9" key="1">
    <citation type="journal article" date="2023" name="Plant J.">
        <title>The genome of the king protea, Protea cynaroides.</title>
        <authorList>
            <person name="Chang J."/>
            <person name="Duong T.A."/>
            <person name="Schoeman C."/>
            <person name="Ma X."/>
            <person name="Roodt D."/>
            <person name="Barker N."/>
            <person name="Li Z."/>
            <person name="Van de Peer Y."/>
            <person name="Mizrachi E."/>
        </authorList>
    </citation>
    <scope>NUCLEOTIDE SEQUENCE</scope>
    <source>
        <tissue evidence="9">Young leaves</tissue>
    </source>
</reference>
<dbReference type="InterPro" id="IPR036259">
    <property type="entry name" value="MFS_trans_sf"/>
</dbReference>
<proteinExistence type="inferred from homology"/>
<comment type="subcellular location">
    <subcellularLocation>
        <location evidence="1">Membrane</location>
        <topology evidence="1">Multi-pass membrane protein</topology>
    </subcellularLocation>
</comment>
<dbReference type="GO" id="GO:0016020">
    <property type="term" value="C:membrane"/>
    <property type="evidence" value="ECO:0007669"/>
    <property type="project" value="UniProtKB-SubCell"/>
</dbReference>
<keyword evidence="4 7" id="KW-0812">Transmembrane</keyword>
<comment type="caution">
    <text evidence="9">The sequence shown here is derived from an EMBL/GenBank/DDBJ whole genome shotgun (WGS) entry which is preliminary data.</text>
</comment>
<dbReference type="AlphaFoldDB" id="A0A9Q0KCF9"/>
<dbReference type="GO" id="GO:0022857">
    <property type="term" value="F:transmembrane transporter activity"/>
    <property type="evidence" value="ECO:0007669"/>
    <property type="project" value="InterPro"/>
</dbReference>
<dbReference type="Pfam" id="PF00083">
    <property type="entry name" value="Sugar_tr"/>
    <property type="match status" value="2"/>
</dbReference>
<evidence type="ECO:0000256" key="1">
    <source>
        <dbReference type="ARBA" id="ARBA00004141"/>
    </source>
</evidence>
<evidence type="ECO:0000256" key="7">
    <source>
        <dbReference type="SAM" id="Phobius"/>
    </source>
</evidence>